<dbReference type="AlphaFoldDB" id="A0A8X6JA88"/>
<evidence type="ECO:0000313" key="2">
    <source>
        <dbReference type="Proteomes" id="UP000887013"/>
    </source>
</evidence>
<dbReference type="Proteomes" id="UP000887013">
    <property type="component" value="Unassembled WGS sequence"/>
</dbReference>
<dbReference type="OrthoDB" id="6418612at2759"/>
<evidence type="ECO:0000313" key="1">
    <source>
        <dbReference type="EMBL" id="GFS51140.1"/>
    </source>
</evidence>
<accession>A0A8X6JA88</accession>
<protein>
    <submittedName>
        <fullName evidence="1">Uncharacterized protein</fullName>
    </submittedName>
</protein>
<keyword evidence="2" id="KW-1185">Reference proteome</keyword>
<proteinExistence type="predicted"/>
<dbReference type="EMBL" id="BMAW01045637">
    <property type="protein sequence ID" value="GFS51140.1"/>
    <property type="molecule type" value="Genomic_DNA"/>
</dbReference>
<name>A0A8X6JA88_NEPPI</name>
<reference evidence="1" key="1">
    <citation type="submission" date="2020-08" db="EMBL/GenBank/DDBJ databases">
        <title>Multicomponent nature underlies the extraordinary mechanical properties of spider dragline silk.</title>
        <authorList>
            <person name="Kono N."/>
            <person name="Nakamura H."/>
            <person name="Mori M."/>
            <person name="Yoshida Y."/>
            <person name="Ohtoshi R."/>
            <person name="Malay A.D."/>
            <person name="Moran D.A.P."/>
            <person name="Tomita M."/>
            <person name="Numata K."/>
            <person name="Arakawa K."/>
        </authorList>
    </citation>
    <scope>NUCLEOTIDE SEQUENCE</scope>
</reference>
<gene>
    <name evidence="1" type="primary">NCL1_38110</name>
    <name evidence="1" type="ORF">NPIL_467161</name>
</gene>
<organism evidence="1 2">
    <name type="scientific">Nephila pilipes</name>
    <name type="common">Giant wood spider</name>
    <name type="synonym">Nephila maculata</name>
    <dbReference type="NCBI Taxonomy" id="299642"/>
    <lineage>
        <taxon>Eukaryota</taxon>
        <taxon>Metazoa</taxon>
        <taxon>Ecdysozoa</taxon>
        <taxon>Arthropoda</taxon>
        <taxon>Chelicerata</taxon>
        <taxon>Arachnida</taxon>
        <taxon>Araneae</taxon>
        <taxon>Araneomorphae</taxon>
        <taxon>Entelegynae</taxon>
        <taxon>Araneoidea</taxon>
        <taxon>Nephilidae</taxon>
        <taxon>Nephila</taxon>
    </lineage>
</organism>
<comment type="caution">
    <text evidence="1">The sequence shown here is derived from an EMBL/GenBank/DDBJ whole genome shotgun (WGS) entry which is preliminary data.</text>
</comment>
<sequence>MNARFWPSLQLIARVKIALGILRTFEFTGIVSDFLLENVENKLQNIQQNLTLLSLPNVMKTRIICISGALVKEVKKWYDYHKKFLLGDDLHFWNRIHWYSHGTINRLETARTFTGDENIDIMRRFYLACAYYLEEDAQNLWESMNKEC</sequence>